<reference evidence="3" key="1">
    <citation type="submission" date="2016-10" db="EMBL/GenBank/DDBJ databases">
        <authorList>
            <person name="Varghese N."/>
            <person name="Submissions S."/>
        </authorList>
    </citation>
    <scope>NUCLEOTIDE SEQUENCE [LARGE SCALE GENOMIC DNA]</scope>
    <source>
        <strain evidence="3">DSM 11706</strain>
    </source>
</reference>
<dbReference type="PROSITE" id="PS50943">
    <property type="entry name" value="HTH_CROC1"/>
    <property type="match status" value="1"/>
</dbReference>
<evidence type="ECO:0000259" key="1">
    <source>
        <dbReference type="PROSITE" id="PS50943"/>
    </source>
</evidence>
<dbReference type="RefSeq" id="WP_093537203.1">
    <property type="nucleotide sequence ID" value="NZ_FOXU01000004.1"/>
</dbReference>
<protein>
    <submittedName>
        <fullName evidence="2">Helix-turn-helix</fullName>
    </submittedName>
</protein>
<dbReference type="Pfam" id="PF01381">
    <property type="entry name" value="HTH_3"/>
    <property type="match status" value="1"/>
</dbReference>
<dbReference type="SMART" id="SM00530">
    <property type="entry name" value="HTH_XRE"/>
    <property type="match status" value="1"/>
</dbReference>
<dbReference type="STRING" id="126156.SAMN05421670_2476"/>
<sequence length="405" mass="48338">MKIGPLIKYHRTKKKMTQAKLCEGICSITHLSKIENNFREGNAETIQLLLERLKVDIKEVEKGERNIQYLLDEFVSYLQYYDLEKLPLAYKQLENFKDFIIFTDFMYLYELYKFRYFLSMNELKEAEKQYKWLHVQKQNFSQHERYLLSYFHSISLVTRGKYTEADKNLMKIIRQNINLGVFKGEVLYHIAVVKGHLEESNQAIIYGEKALEYFIEQINFKRILYTLLSLSMNYSRVKVYDKALETYGHLLRNAEIFNYDSLLPQVYHNIGDLHYIMGNYSIANAYFKKSQTRMLRDTEDFLLCLFNLGQTEYQLQNWDASKGNFELLKEEASRLKVHHYGMYATFYLILLDNKKSKAMDYLEKKLLPYISTDGRCADAYKLFSNLLSDFYKEEGKFDKAVYFKL</sequence>
<dbReference type="SUPFAM" id="SSF48452">
    <property type="entry name" value="TPR-like"/>
    <property type="match status" value="1"/>
</dbReference>
<proteinExistence type="predicted"/>
<gene>
    <name evidence="2" type="ORF">SAMN05421670_2476</name>
</gene>
<accession>A0A1I5Z8T2</accession>
<name>A0A1I5Z8T2_9BACI</name>
<evidence type="ECO:0000313" key="3">
    <source>
        <dbReference type="Proteomes" id="UP000198734"/>
    </source>
</evidence>
<dbReference type="InterPro" id="IPR010982">
    <property type="entry name" value="Lambda_DNA-bd_dom_sf"/>
</dbReference>
<evidence type="ECO:0000313" key="2">
    <source>
        <dbReference type="EMBL" id="SFQ52507.1"/>
    </source>
</evidence>
<dbReference type="Gene3D" id="1.25.40.10">
    <property type="entry name" value="Tetratricopeptide repeat domain"/>
    <property type="match status" value="1"/>
</dbReference>
<dbReference type="Proteomes" id="UP000198734">
    <property type="component" value="Unassembled WGS sequence"/>
</dbReference>
<feature type="domain" description="HTH cro/C1-type" evidence="1">
    <location>
        <begin position="7"/>
        <end position="60"/>
    </location>
</feature>
<organism evidence="2 3">
    <name type="scientific">Psychrobacillus psychrotolerans</name>
    <dbReference type="NCBI Taxonomy" id="126156"/>
    <lineage>
        <taxon>Bacteria</taxon>
        <taxon>Bacillati</taxon>
        <taxon>Bacillota</taxon>
        <taxon>Bacilli</taxon>
        <taxon>Bacillales</taxon>
        <taxon>Bacillaceae</taxon>
        <taxon>Psychrobacillus</taxon>
    </lineage>
</organism>
<dbReference type="EMBL" id="FOXU01000004">
    <property type="protein sequence ID" value="SFQ52507.1"/>
    <property type="molecule type" value="Genomic_DNA"/>
</dbReference>
<dbReference type="AlphaFoldDB" id="A0A1I5Z8T2"/>
<dbReference type="OrthoDB" id="252257at2"/>
<dbReference type="Gene3D" id="1.10.260.40">
    <property type="entry name" value="lambda repressor-like DNA-binding domains"/>
    <property type="match status" value="1"/>
</dbReference>
<keyword evidence="3" id="KW-1185">Reference proteome</keyword>
<dbReference type="SUPFAM" id="SSF47413">
    <property type="entry name" value="lambda repressor-like DNA-binding domains"/>
    <property type="match status" value="1"/>
</dbReference>
<dbReference type="CDD" id="cd00093">
    <property type="entry name" value="HTH_XRE"/>
    <property type="match status" value="1"/>
</dbReference>
<dbReference type="InterPro" id="IPR011990">
    <property type="entry name" value="TPR-like_helical_dom_sf"/>
</dbReference>
<dbReference type="InterPro" id="IPR001387">
    <property type="entry name" value="Cro/C1-type_HTH"/>
</dbReference>
<dbReference type="GO" id="GO:0003677">
    <property type="term" value="F:DNA binding"/>
    <property type="evidence" value="ECO:0007669"/>
    <property type="project" value="InterPro"/>
</dbReference>